<proteinExistence type="inferred from homology"/>
<reference evidence="5" key="1">
    <citation type="submission" date="2021-01" db="EMBL/GenBank/DDBJ databases">
        <authorList>
            <person name="Corre E."/>
            <person name="Pelletier E."/>
            <person name="Niang G."/>
            <person name="Scheremetjew M."/>
            <person name="Finn R."/>
            <person name="Kale V."/>
            <person name="Holt S."/>
            <person name="Cochrane G."/>
            <person name="Meng A."/>
            <person name="Brown T."/>
            <person name="Cohen L."/>
        </authorList>
    </citation>
    <scope>NUCLEOTIDE SEQUENCE</scope>
    <source>
        <strain evidence="5">CCMP2877</strain>
    </source>
</reference>
<evidence type="ECO:0000256" key="2">
    <source>
        <dbReference type="ARBA" id="ARBA00022801"/>
    </source>
</evidence>
<sequence length="244" mass="26442">MGGLGDMLQVEFMPFEEARSSDDIIVEVLSREPEGTVTILALGPMANLQAAEAKSPGILRRAKEVACMAGAFEVPGNITAAAEFNVLHNPGSYNDVMHAVDLVYLPLDATNKLLFTPAMVARMKTYVEGGREFSDAAKNLYGFCSALFDFQVTQNLNFKQSAGAAGMLMHDSAVVAYLAYPHTFAFRRGRIFVETQGVHSKGRTFVDKRLAPSASTNGWYANDVDAVSVMTAFVEDVQSLLEAL</sequence>
<dbReference type="InterPro" id="IPR036452">
    <property type="entry name" value="Ribo_hydro-like"/>
</dbReference>
<dbReference type="SUPFAM" id="SSF53590">
    <property type="entry name" value="Nucleoside hydrolase"/>
    <property type="match status" value="1"/>
</dbReference>
<dbReference type="EMBL" id="HBGJ01033759">
    <property type="protein sequence ID" value="CAD9262980.1"/>
    <property type="molecule type" value="Transcribed_RNA"/>
</dbReference>
<dbReference type="Gene3D" id="3.90.245.10">
    <property type="entry name" value="Ribonucleoside hydrolase-like"/>
    <property type="match status" value="1"/>
</dbReference>
<evidence type="ECO:0000313" key="5">
    <source>
        <dbReference type="EMBL" id="CAD9262980.1"/>
    </source>
</evidence>
<organism evidence="5">
    <name type="scientific">Phaeomonas parva</name>
    <dbReference type="NCBI Taxonomy" id="124430"/>
    <lineage>
        <taxon>Eukaryota</taxon>
        <taxon>Sar</taxon>
        <taxon>Stramenopiles</taxon>
        <taxon>Ochrophyta</taxon>
        <taxon>Pinguiophyceae</taxon>
        <taxon>Pinguiochrysidales</taxon>
        <taxon>Pinguiochrysidaceae</taxon>
        <taxon>Phaeomonas</taxon>
    </lineage>
</organism>
<feature type="domain" description="Inosine/uridine-preferring nucleoside hydrolase" evidence="4">
    <location>
        <begin position="3"/>
        <end position="226"/>
    </location>
</feature>
<dbReference type="AlphaFoldDB" id="A0A7S1XWL5"/>
<keyword evidence="3" id="KW-0326">Glycosidase</keyword>
<protein>
    <recommendedName>
        <fullName evidence="4">Inosine/uridine-preferring nucleoside hydrolase domain-containing protein</fullName>
    </recommendedName>
</protein>
<dbReference type="PANTHER" id="PTHR12304">
    <property type="entry name" value="INOSINE-URIDINE PREFERRING NUCLEOSIDE HYDROLASE"/>
    <property type="match status" value="1"/>
</dbReference>
<keyword evidence="2" id="KW-0378">Hydrolase</keyword>
<dbReference type="InterPro" id="IPR001910">
    <property type="entry name" value="Inosine/uridine_hydrolase_dom"/>
</dbReference>
<dbReference type="GO" id="GO:0008477">
    <property type="term" value="F:purine nucleosidase activity"/>
    <property type="evidence" value="ECO:0007669"/>
    <property type="project" value="TreeGrafter"/>
</dbReference>
<evidence type="ECO:0000259" key="4">
    <source>
        <dbReference type="Pfam" id="PF01156"/>
    </source>
</evidence>
<dbReference type="InterPro" id="IPR023186">
    <property type="entry name" value="IUNH"/>
</dbReference>
<dbReference type="GO" id="GO:0006152">
    <property type="term" value="P:purine nucleoside catabolic process"/>
    <property type="evidence" value="ECO:0007669"/>
    <property type="project" value="TreeGrafter"/>
</dbReference>
<accession>A0A7S1XWL5</accession>
<evidence type="ECO:0000256" key="3">
    <source>
        <dbReference type="ARBA" id="ARBA00023295"/>
    </source>
</evidence>
<dbReference type="GO" id="GO:0005829">
    <property type="term" value="C:cytosol"/>
    <property type="evidence" value="ECO:0007669"/>
    <property type="project" value="TreeGrafter"/>
</dbReference>
<name>A0A7S1XWL5_9STRA</name>
<gene>
    <name evidence="5" type="ORF">PPAR1163_LOCUS21363</name>
</gene>
<dbReference type="PANTHER" id="PTHR12304:SF4">
    <property type="entry name" value="URIDINE NUCLEOSIDASE"/>
    <property type="match status" value="1"/>
</dbReference>
<dbReference type="Pfam" id="PF01156">
    <property type="entry name" value="IU_nuc_hydro"/>
    <property type="match status" value="1"/>
</dbReference>
<comment type="similarity">
    <text evidence="1">Belongs to the IUNH family.</text>
</comment>
<evidence type="ECO:0000256" key="1">
    <source>
        <dbReference type="ARBA" id="ARBA00009176"/>
    </source>
</evidence>